<dbReference type="EMBL" id="KK198760">
    <property type="protein sequence ID" value="KCW59158.1"/>
    <property type="molecule type" value="Genomic_DNA"/>
</dbReference>
<dbReference type="AlphaFoldDB" id="A0A059AZ62"/>
<evidence type="ECO:0000256" key="1">
    <source>
        <dbReference type="SAM" id="Phobius"/>
    </source>
</evidence>
<gene>
    <name evidence="2" type="ORF">EUGRSUZ_H01791</name>
</gene>
<feature type="transmembrane region" description="Helical" evidence="1">
    <location>
        <begin position="37"/>
        <end position="58"/>
    </location>
</feature>
<keyword evidence="1" id="KW-1133">Transmembrane helix</keyword>
<accession>A0A059AZ62</accession>
<organism evidence="2">
    <name type="scientific">Eucalyptus grandis</name>
    <name type="common">Flooded gum</name>
    <dbReference type="NCBI Taxonomy" id="71139"/>
    <lineage>
        <taxon>Eukaryota</taxon>
        <taxon>Viridiplantae</taxon>
        <taxon>Streptophyta</taxon>
        <taxon>Embryophyta</taxon>
        <taxon>Tracheophyta</taxon>
        <taxon>Spermatophyta</taxon>
        <taxon>Magnoliopsida</taxon>
        <taxon>eudicotyledons</taxon>
        <taxon>Gunneridae</taxon>
        <taxon>Pentapetalae</taxon>
        <taxon>rosids</taxon>
        <taxon>malvids</taxon>
        <taxon>Myrtales</taxon>
        <taxon>Myrtaceae</taxon>
        <taxon>Myrtoideae</taxon>
        <taxon>Eucalypteae</taxon>
        <taxon>Eucalyptus</taxon>
    </lineage>
</organism>
<dbReference type="Gramene" id="KCW59158">
    <property type="protein sequence ID" value="KCW59158"/>
    <property type="gene ID" value="EUGRSUZ_H01791"/>
</dbReference>
<evidence type="ECO:0000313" key="2">
    <source>
        <dbReference type="EMBL" id="KCW59158.1"/>
    </source>
</evidence>
<dbReference type="InParanoid" id="A0A059AZ62"/>
<keyword evidence="1" id="KW-0812">Transmembrane</keyword>
<sequence>MSYCSFFVWYFCLSSTALIMLNTCLTKFLNRRSMMVSGVWMIVVSCFTRKCFLLHVILVCSRFTHHRMSFRNC</sequence>
<name>A0A059AZ62_EUCGR</name>
<protein>
    <submittedName>
        <fullName evidence="2">Uncharacterized protein</fullName>
    </submittedName>
</protein>
<reference evidence="2" key="1">
    <citation type="submission" date="2013-07" db="EMBL/GenBank/DDBJ databases">
        <title>The genome of Eucalyptus grandis.</title>
        <authorList>
            <person name="Schmutz J."/>
            <person name="Hayes R."/>
            <person name="Myburg A."/>
            <person name="Tuskan G."/>
            <person name="Grattapaglia D."/>
            <person name="Rokhsar D.S."/>
        </authorList>
    </citation>
    <scope>NUCLEOTIDE SEQUENCE</scope>
    <source>
        <tissue evidence="2">Leaf extractions</tissue>
    </source>
</reference>
<feature type="transmembrane region" description="Helical" evidence="1">
    <location>
        <begin position="6"/>
        <end position="25"/>
    </location>
</feature>
<proteinExistence type="predicted"/>
<keyword evidence="1" id="KW-0472">Membrane</keyword>